<dbReference type="GeneID" id="23461777"/>
<accession>A0A0B5J5D6</accession>
<dbReference type="RefSeq" id="YP_009119095.1">
    <property type="nucleotide sequence ID" value="NC_026440.1"/>
</dbReference>
<organism evidence="1 2">
    <name type="scientific">Pandoravirus inopinatum</name>
    <dbReference type="NCBI Taxonomy" id="1605721"/>
    <lineage>
        <taxon>Viruses</taxon>
        <taxon>Pandoravirus</taxon>
    </lineage>
</organism>
<dbReference type="EMBL" id="KP136319">
    <property type="protein sequence ID" value="AJF96860.1"/>
    <property type="molecule type" value="Genomic_DNA"/>
</dbReference>
<sequence>MGQANTTIKGYSAVSQDALFATYGVTEGDYQAKASAAIDRIRAMPDGYASPEDRAAAINAIRTGTCGYVVVVSTPCVCRRRFFFLLVSDVCCLRIRLTCLCLCSDDTELLTRVRAALDRWQRDCAATGRALKSKVV</sequence>
<dbReference type="Proteomes" id="UP000202511">
    <property type="component" value="Segment"/>
</dbReference>
<proteinExistence type="predicted"/>
<protein>
    <submittedName>
        <fullName evidence="1">Uncharacterized protein</fullName>
    </submittedName>
</protein>
<evidence type="ECO:0000313" key="2">
    <source>
        <dbReference type="Proteomes" id="UP000202511"/>
    </source>
</evidence>
<name>A0A0B5J5D6_9VIRU</name>
<dbReference type="KEGG" id="vg:23461777"/>
<evidence type="ECO:0000313" key="1">
    <source>
        <dbReference type="EMBL" id="AJF96860.1"/>
    </source>
</evidence>
<reference evidence="1 2" key="1">
    <citation type="journal article" date="2015" name="Parasitol. Res.">
        <title>Viruses in close associations with free-living amoebae.</title>
        <authorList>
            <person name="Scheid P."/>
        </authorList>
    </citation>
    <scope>NUCLEOTIDE SEQUENCE [LARGE SCALE GENOMIC DNA]</scope>
    <source>
        <strain evidence="1">KlaHel</strain>
    </source>
</reference>